<dbReference type="AlphaFoldDB" id="A0A9X3WXN0"/>
<feature type="compositionally biased region" description="Basic and acidic residues" evidence="1">
    <location>
        <begin position="1"/>
        <end position="18"/>
    </location>
</feature>
<name>A0A9X3WXN0_9BACI</name>
<dbReference type="RefSeq" id="WP_272437885.1">
    <property type="nucleotide sequence ID" value="NZ_JAMQKB010000028.1"/>
</dbReference>
<feature type="region of interest" description="Disordered" evidence="1">
    <location>
        <begin position="1"/>
        <end position="49"/>
    </location>
</feature>
<dbReference type="EMBL" id="JAMQKB010000028">
    <property type="protein sequence ID" value="MDC3426066.1"/>
    <property type="molecule type" value="Genomic_DNA"/>
</dbReference>
<organism evidence="2 3">
    <name type="scientific">Terrihalobacillus insolitus</name>
    <dbReference type="NCBI Taxonomy" id="2950438"/>
    <lineage>
        <taxon>Bacteria</taxon>
        <taxon>Bacillati</taxon>
        <taxon>Bacillota</taxon>
        <taxon>Bacilli</taxon>
        <taxon>Bacillales</taxon>
        <taxon>Bacillaceae</taxon>
        <taxon>Terrihalobacillus</taxon>
    </lineage>
</organism>
<accession>A0A9X3WXN0</accession>
<comment type="caution">
    <text evidence="2">The sequence shown here is derived from an EMBL/GenBank/DDBJ whole genome shotgun (WGS) entry which is preliminary data.</text>
</comment>
<evidence type="ECO:0000256" key="1">
    <source>
        <dbReference type="SAM" id="MobiDB-lite"/>
    </source>
</evidence>
<proteinExistence type="predicted"/>
<evidence type="ECO:0000313" key="2">
    <source>
        <dbReference type="EMBL" id="MDC3426066.1"/>
    </source>
</evidence>
<dbReference type="Proteomes" id="UP001145050">
    <property type="component" value="Unassembled WGS sequence"/>
</dbReference>
<reference evidence="2" key="1">
    <citation type="submission" date="2022-06" db="EMBL/GenBank/DDBJ databases">
        <title>Aquibacillus sp. a new bacterium isolated from soil saline samples.</title>
        <authorList>
            <person name="Galisteo C."/>
            <person name="De La Haba R."/>
            <person name="Sanchez-Porro C."/>
            <person name="Ventosa A."/>
        </authorList>
    </citation>
    <scope>NUCLEOTIDE SEQUENCE</scope>
    <source>
        <strain evidence="2">3ASR75-11</strain>
    </source>
</reference>
<protein>
    <submittedName>
        <fullName evidence="2">Uncharacterized protein</fullName>
    </submittedName>
</protein>
<sequence>MDEKNKKEFKKNEPDVKSYQELNEEISNNKNIKHMQPTPQPKDFEEIEY</sequence>
<keyword evidence="3" id="KW-1185">Reference proteome</keyword>
<evidence type="ECO:0000313" key="3">
    <source>
        <dbReference type="Proteomes" id="UP001145050"/>
    </source>
</evidence>
<gene>
    <name evidence="2" type="ORF">NC797_16320</name>
</gene>